<evidence type="ECO:0000313" key="10">
    <source>
        <dbReference type="Proteomes" id="UP001163821"/>
    </source>
</evidence>
<evidence type="ECO:0000256" key="6">
    <source>
        <dbReference type="ARBA" id="ARBA00023277"/>
    </source>
</evidence>
<comment type="caution">
    <text evidence="9">The sequence shown here is derived from an EMBL/GenBank/DDBJ whole genome shotgun (WGS) entry which is preliminary data.</text>
</comment>
<evidence type="ECO:0000256" key="3">
    <source>
        <dbReference type="ARBA" id="ARBA00022741"/>
    </source>
</evidence>
<dbReference type="InterPro" id="IPR037051">
    <property type="entry name" value="4-carb_acid_sugar_kinase_N_sf"/>
</dbReference>
<keyword evidence="3" id="KW-0547">Nucleotide-binding</keyword>
<evidence type="ECO:0000256" key="4">
    <source>
        <dbReference type="ARBA" id="ARBA00022777"/>
    </source>
</evidence>
<dbReference type="SUPFAM" id="SSF142764">
    <property type="entry name" value="YgbK-like"/>
    <property type="match status" value="1"/>
</dbReference>
<evidence type="ECO:0000256" key="5">
    <source>
        <dbReference type="ARBA" id="ARBA00022840"/>
    </source>
</evidence>
<name>A0AA42C993_9BACT</name>
<evidence type="ECO:0000259" key="7">
    <source>
        <dbReference type="Pfam" id="PF07005"/>
    </source>
</evidence>
<accession>A0AA42C993</accession>
<keyword evidence="10" id="KW-1185">Reference proteome</keyword>
<evidence type="ECO:0000256" key="1">
    <source>
        <dbReference type="ARBA" id="ARBA00005715"/>
    </source>
</evidence>
<evidence type="ECO:0000256" key="2">
    <source>
        <dbReference type="ARBA" id="ARBA00022679"/>
    </source>
</evidence>
<dbReference type="InterPro" id="IPR010737">
    <property type="entry name" value="4-carb_acid_sugar_kinase_N"/>
</dbReference>
<dbReference type="GO" id="GO:0016301">
    <property type="term" value="F:kinase activity"/>
    <property type="evidence" value="ECO:0007669"/>
    <property type="project" value="UniProtKB-KW"/>
</dbReference>
<evidence type="ECO:0000259" key="8">
    <source>
        <dbReference type="Pfam" id="PF17042"/>
    </source>
</evidence>
<keyword evidence="4 9" id="KW-0418">Kinase</keyword>
<gene>
    <name evidence="9" type="ORF">N2K84_03775</name>
</gene>
<comment type="similarity">
    <text evidence="1">Belongs to the four-carbon acid sugar kinase family.</text>
</comment>
<dbReference type="RefSeq" id="WP_282590445.1">
    <property type="nucleotide sequence ID" value="NZ_JAPAAF010000003.1"/>
</dbReference>
<dbReference type="Pfam" id="PF07005">
    <property type="entry name" value="SBD_N"/>
    <property type="match status" value="1"/>
</dbReference>
<dbReference type="GO" id="GO:0005524">
    <property type="term" value="F:ATP binding"/>
    <property type="evidence" value="ECO:0007669"/>
    <property type="project" value="UniProtKB-KW"/>
</dbReference>
<feature type="domain" description="Four-carbon acid sugar kinase N-terminal" evidence="7">
    <location>
        <begin position="2"/>
        <end position="202"/>
    </location>
</feature>
<organism evidence="9 10">
    <name type="scientific">Gaoshiqia sediminis</name>
    <dbReference type="NCBI Taxonomy" id="2986998"/>
    <lineage>
        <taxon>Bacteria</taxon>
        <taxon>Pseudomonadati</taxon>
        <taxon>Bacteroidota</taxon>
        <taxon>Bacteroidia</taxon>
        <taxon>Marinilabiliales</taxon>
        <taxon>Prolixibacteraceae</taxon>
        <taxon>Gaoshiqia</taxon>
    </lineage>
</organism>
<dbReference type="Pfam" id="PF17042">
    <property type="entry name" value="NBD_C"/>
    <property type="match status" value="1"/>
</dbReference>
<feature type="domain" description="Four-carbon acid sugar kinase nucleotide binding" evidence="8">
    <location>
        <begin position="283"/>
        <end position="373"/>
    </location>
</feature>
<dbReference type="InterPro" id="IPR031475">
    <property type="entry name" value="NBD_C"/>
</dbReference>
<dbReference type="EMBL" id="JAPAAF010000003">
    <property type="protein sequence ID" value="MCW0481835.1"/>
    <property type="molecule type" value="Genomic_DNA"/>
</dbReference>
<proteinExistence type="inferred from homology"/>
<keyword evidence="2" id="KW-0808">Transferase</keyword>
<protein>
    <submittedName>
        <fullName evidence="9">Four-carbon acid sugar kinase family protein</fullName>
    </submittedName>
</protein>
<dbReference type="Proteomes" id="UP001163821">
    <property type="component" value="Unassembled WGS sequence"/>
</dbReference>
<evidence type="ECO:0000313" key="9">
    <source>
        <dbReference type="EMBL" id="MCW0481835.1"/>
    </source>
</evidence>
<dbReference type="AlphaFoldDB" id="A0AA42C993"/>
<dbReference type="Gene3D" id="3.40.50.10840">
    <property type="entry name" value="Putative sugar-binding, N-terminal domain"/>
    <property type="match status" value="1"/>
</dbReference>
<sequence>MIAVIADDFTGAAEIGGIGLRRGMKVLIETSVEAVEDIDLLVLATETRSMPALLAKQEIEKVTGQLQDLKPRFIFKKLDSVLRGNVYDELNSQQLVSGKKRVIMVPANPHFKRIIQNGIYYVAGVPLAETSFAHDPEFPVKHSTVREIVGGEADNVTVKDVTEDLPDEGIIIGNVVSVDELAAWAGRADEQSVLAGGSGFFDAILQRDFPAKTETECTDYLPGKHALFILGSTFPKDKTMMDKFTDAGIEVLNLNQEIFQEHKIPSGSLIALAQKIVEAIRENRRVAVTTICSDTNRKISAETTRKNVGRVVKKVFNQVEIDDLFIEGGATASLILHNLGIRQLVPFRELGFGVIQMRTARYPGLTITTKPGSYAWPEILINKKLTKQK</sequence>
<dbReference type="Gene3D" id="3.40.980.20">
    <property type="entry name" value="Four-carbon acid sugar kinase, nucleotide binding domain"/>
    <property type="match status" value="1"/>
</dbReference>
<keyword evidence="6" id="KW-0119">Carbohydrate metabolism</keyword>
<keyword evidence="5" id="KW-0067">ATP-binding</keyword>
<reference evidence="9" key="1">
    <citation type="submission" date="2022-10" db="EMBL/GenBank/DDBJ databases">
        <title>Gaoshiqiia sediminis gen. nov., sp. nov., isolated from coastal sediment.</title>
        <authorList>
            <person name="Yu W.X."/>
            <person name="Mu D.S."/>
            <person name="Du J.Z."/>
            <person name="Liang Y.Q."/>
        </authorList>
    </citation>
    <scope>NUCLEOTIDE SEQUENCE</scope>
    <source>
        <strain evidence="9">A06</strain>
    </source>
</reference>
<dbReference type="InterPro" id="IPR042213">
    <property type="entry name" value="NBD_C_sf"/>
</dbReference>